<feature type="domain" description="F-box" evidence="1">
    <location>
        <begin position="4"/>
        <end position="57"/>
    </location>
</feature>
<dbReference type="InterPro" id="IPR055411">
    <property type="entry name" value="LRR_FXL15/At3g58940/PEG3-like"/>
</dbReference>
<dbReference type="InterPro" id="IPR036047">
    <property type="entry name" value="F-box-like_dom_sf"/>
</dbReference>
<accession>A0ABU6SDE0</accession>
<sequence>MAEGDRICGLPDQVLFDILSRLPSTTVVRTSILSNRWKNLWHSVPTVDLDSALFNEAFLPGTLFSRPNNPKFRFLRFASSLILSLVRDGKQAILNFRLTCKNGTLCDYSYLKLWIDAAVQRSVEKIEISLPSATAIKLPRSIVTCHTLVVLKIEQLIVDLGGSVVQLPRLKTLHIDGAVFAKPLHLCLLLNGCPNLEDLKIKSLTLWHDGDGDSIPYVSGLNYSFPKLMRADVSSMYLRLEYVTRTFVTFGNLIHMKLCMFDCKWGLLVRLLGFCPVLRILHVDEASDERSALGLKNEPVPDCMSRLRECTITNFKSVDADMEFATYIMQNASVLLRMTIRSTSSLSQEERMGLLQDLFIIPRISRACLVIFK</sequence>
<dbReference type="InterPro" id="IPR006566">
    <property type="entry name" value="FBD"/>
</dbReference>
<evidence type="ECO:0000259" key="1">
    <source>
        <dbReference type="PROSITE" id="PS50181"/>
    </source>
</evidence>
<gene>
    <name evidence="2" type="ORF">PIB30_033870</name>
</gene>
<dbReference type="EMBL" id="JASCZI010060570">
    <property type="protein sequence ID" value="MED6134043.1"/>
    <property type="molecule type" value="Genomic_DNA"/>
</dbReference>
<dbReference type="SUPFAM" id="SSF81383">
    <property type="entry name" value="F-box domain"/>
    <property type="match status" value="1"/>
</dbReference>
<evidence type="ECO:0000313" key="3">
    <source>
        <dbReference type="Proteomes" id="UP001341840"/>
    </source>
</evidence>
<dbReference type="Gene3D" id="3.80.10.10">
    <property type="entry name" value="Ribonuclease Inhibitor"/>
    <property type="match status" value="1"/>
</dbReference>
<protein>
    <recommendedName>
        <fullName evidence="1">F-box domain-containing protein</fullName>
    </recommendedName>
</protein>
<dbReference type="Pfam" id="PF00646">
    <property type="entry name" value="F-box"/>
    <property type="match status" value="1"/>
</dbReference>
<proteinExistence type="predicted"/>
<dbReference type="PANTHER" id="PTHR31900">
    <property type="entry name" value="F-BOX/RNI SUPERFAMILY PROTEIN-RELATED"/>
    <property type="match status" value="1"/>
</dbReference>
<name>A0ABU6SDE0_9FABA</name>
<keyword evidence="3" id="KW-1185">Reference proteome</keyword>
<dbReference type="SUPFAM" id="SSF52047">
    <property type="entry name" value="RNI-like"/>
    <property type="match status" value="1"/>
</dbReference>
<dbReference type="InterPro" id="IPR001810">
    <property type="entry name" value="F-box_dom"/>
</dbReference>
<dbReference type="SMART" id="SM00579">
    <property type="entry name" value="FBD"/>
    <property type="match status" value="1"/>
</dbReference>
<reference evidence="2 3" key="1">
    <citation type="journal article" date="2023" name="Plants (Basel)">
        <title>Bridging the Gap: Combining Genomics and Transcriptomics Approaches to Understand Stylosanthes scabra, an Orphan Legume from the Brazilian Caatinga.</title>
        <authorList>
            <person name="Ferreira-Neto J.R.C."/>
            <person name="da Silva M.D."/>
            <person name="Binneck E."/>
            <person name="de Melo N.F."/>
            <person name="da Silva R.H."/>
            <person name="de Melo A.L.T.M."/>
            <person name="Pandolfi V."/>
            <person name="Bustamante F.O."/>
            <person name="Brasileiro-Vidal A.C."/>
            <person name="Benko-Iseppon A.M."/>
        </authorList>
    </citation>
    <scope>NUCLEOTIDE SEQUENCE [LARGE SCALE GENOMIC DNA]</scope>
    <source>
        <tissue evidence="2">Leaves</tissue>
    </source>
</reference>
<organism evidence="2 3">
    <name type="scientific">Stylosanthes scabra</name>
    <dbReference type="NCBI Taxonomy" id="79078"/>
    <lineage>
        <taxon>Eukaryota</taxon>
        <taxon>Viridiplantae</taxon>
        <taxon>Streptophyta</taxon>
        <taxon>Embryophyta</taxon>
        <taxon>Tracheophyta</taxon>
        <taxon>Spermatophyta</taxon>
        <taxon>Magnoliopsida</taxon>
        <taxon>eudicotyledons</taxon>
        <taxon>Gunneridae</taxon>
        <taxon>Pentapetalae</taxon>
        <taxon>rosids</taxon>
        <taxon>fabids</taxon>
        <taxon>Fabales</taxon>
        <taxon>Fabaceae</taxon>
        <taxon>Papilionoideae</taxon>
        <taxon>50 kb inversion clade</taxon>
        <taxon>dalbergioids sensu lato</taxon>
        <taxon>Dalbergieae</taxon>
        <taxon>Pterocarpus clade</taxon>
        <taxon>Stylosanthes</taxon>
    </lineage>
</organism>
<dbReference type="InterPro" id="IPR050232">
    <property type="entry name" value="FBL13/AtMIF1-like"/>
</dbReference>
<dbReference type="PANTHER" id="PTHR31900:SF34">
    <property type="entry name" value="EMB|CAB62440.1-RELATED"/>
    <property type="match status" value="1"/>
</dbReference>
<dbReference type="Gene3D" id="1.20.1280.50">
    <property type="match status" value="1"/>
</dbReference>
<comment type="caution">
    <text evidence="2">The sequence shown here is derived from an EMBL/GenBank/DDBJ whole genome shotgun (WGS) entry which is preliminary data.</text>
</comment>
<evidence type="ECO:0000313" key="2">
    <source>
        <dbReference type="EMBL" id="MED6134043.1"/>
    </source>
</evidence>
<dbReference type="Proteomes" id="UP001341840">
    <property type="component" value="Unassembled WGS sequence"/>
</dbReference>
<dbReference type="InterPro" id="IPR032675">
    <property type="entry name" value="LRR_dom_sf"/>
</dbReference>
<dbReference type="Pfam" id="PF24758">
    <property type="entry name" value="LRR_At5g56370"/>
    <property type="match status" value="1"/>
</dbReference>
<dbReference type="PROSITE" id="PS50181">
    <property type="entry name" value="FBOX"/>
    <property type="match status" value="1"/>
</dbReference>
<dbReference type="Pfam" id="PF08387">
    <property type="entry name" value="FBD"/>
    <property type="match status" value="1"/>
</dbReference>